<sequence length="332" mass="35836">MSEPRARHCVDRLPPLGLGLAQLGNLYRETTEEEASSAIDTAWGAGIRYFDTAPHYGLGLSEQRAGRFLAGRPRDQFALSTKVGRLLIDNPDGATRRDDQGFDVPAATRREWDFSRDGIRRSIDASLARLGLSRIDIAYVHDPDDFADQALHEAIPALEELREQGVLRAIGVGVNHSALASRFVRETDIDLVMIAGRFTLLDQSALEDLLPAARDRDVGIVAAGVYNSGVLSAPRPPRDAKFDYADAPADLLARAHRIADICETFGVSLPEAAVAFPRLHSAVVSVVVGARNGAQAQATADRAAATVPDDLWRTLLDEGLLREGSLTTAPGE</sequence>
<gene>
    <name evidence="2" type="ORF">FVP77_12555</name>
</gene>
<proteinExistence type="predicted"/>
<dbReference type="GO" id="GO:0005829">
    <property type="term" value="C:cytosol"/>
    <property type="evidence" value="ECO:0007669"/>
    <property type="project" value="TreeGrafter"/>
</dbReference>
<dbReference type="EMBL" id="VRSV01000002">
    <property type="protein sequence ID" value="TXK09726.1"/>
    <property type="molecule type" value="Genomic_DNA"/>
</dbReference>
<evidence type="ECO:0000313" key="3">
    <source>
        <dbReference type="Proteomes" id="UP000321034"/>
    </source>
</evidence>
<name>A0A5C8HXP1_9MICO</name>
<comment type="caution">
    <text evidence="2">The sequence shown here is derived from an EMBL/GenBank/DDBJ whole genome shotgun (WGS) entry which is preliminary data.</text>
</comment>
<dbReference type="PANTHER" id="PTHR42686">
    <property type="entry name" value="GH17980P-RELATED"/>
    <property type="match status" value="1"/>
</dbReference>
<dbReference type="InterPro" id="IPR036812">
    <property type="entry name" value="NAD(P)_OxRdtase_dom_sf"/>
</dbReference>
<dbReference type="Proteomes" id="UP000321034">
    <property type="component" value="Unassembled WGS sequence"/>
</dbReference>
<dbReference type="CDD" id="cd19152">
    <property type="entry name" value="AKR_AKR15A"/>
    <property type="match status" value="1"/>
</dbReference>
<organism evidence="2 3">
    <name type="scientific">Microbacterium hatanonis</name>
    <dbReference type="NCBI Taxonomy" id="404366"/>
    <lineage>
        <taxon>Bacteria</taxon>
        <taxon>Bacillati</taxon>
        <taxon>Actinomycetota</taxon>
        <taxon>Actinomycetes</taxon>
        <taxon>Micrococcales</taxon>
        <taxon>Microbacteriaceae</taxon>
        <taxon>Microbacterium</taxon>
    </lineage>
</organism>
<dbReference type="OrthoDB" id="9768851at2"/>
<accession>A0A5C8HXP1</accession>
<dbReference type="RefSeq" id="WP_147894927.1">
    <property type="nucleotide sequence ID" value="NZ_BAAANR010000001.1"/>
</dbReference>
<keyword evidence="3" id="KW-1185">Reference proteome</keyword>
<dbReference type="PANTHER" id="PTHR42686:SF1">
    <property type="entry name" value="GH17980P-RELATED"/>
    <property type="match status" value="1"/>
</dbReference>
<protein>
    <submittedName>
        <fullName evidence="2">Aldo/keto reductase</fullName>
    </submittedName>
</protein>
<evidence type="ECO:0000259" key="1">
    <source>
        <dbReference type="Pfam" id="PF00248"/>
    </source>
</evidence>
<evidence type="ECO:0000313" key="2">
    <source>
        <dbReference type="EMBL" id="TXK09726.1"/>
    </source>
</evidence>
<dbReference type="Pfam" id="PF00248">
    <property type="entry name" value="Aldo_ket_red"/>
    <property type="match status" value="1"/>
</dbReference>
<feature type="domain" description="NADP-dependent oxidoreductase" evidence="1">
    <location>
        <begin position="15"/>
        <end position="311"/>
    </location>
</feature>
<dbReference type="Gene3D" id="3.20.20.100">
    <property type="entry name" value="NADP-dependent oxidoreductase domain"/>
    <property type="match status" value="1"/>
</dbReference>
<reference evidence="2 3" key="1">
    <citation type="submission" date="2019-08" db="EMBL/GenBank/DDBJ databases">
        <authorList>
            <person name="Dong K."/>
        </authorList>
    </citation>
    <scope>NUCLEOTIDE SEQUENCE [LARGE SCALE GENOMIC DNA]</scope>
    <source>
        <strain evidence="2 3">JCM14558</strain>
    </source>
</reference>
<dbReference type="InterPro" id="IPR023210">
    <property type="entry name" value="NADP_OxRdtase_dom"/>
</dbReference>
<dbReference type="SUPFAM" id="SSF51430">
    <property type="entry name" value="NAD(P)-linked oxidoreductase"/>
    <property type="match status" value="1"/>
</dbReference>
<dbReference type="InterPro" id="IPR020471">
    <property type="entry name" value="AKR"/>
</dbReference>
<dbReference type="AlphaFoldDB" id="A0A5C8HXP1"/>
<dbReference type="GO" id="GO:0016491">
    <property type="term" value="F:oxidoreductase activity"/>
    <property type="evidence" value="ECO:0007669"/>
    <property type="project" value="InterPro"/>
</dbReference>